<evidence type="ECO:0008006" key="3">
    <source>
        <dbReference type="Google" id="ProtNLM"/>
    </source>
</evidence>
<dbReference type="KEGG" id="plue:EWM63_01075"/>
<evidence type="ECO:0000313" key="2">
    <source>
        <dbReference type="Proteomes" id="UP000290637"/>
    </source>
</evidence>
<name>A0A4P6KTM8_9BURK</name>
<dbReference type="RefSeq" id="WP_130184899.1">
    <property type="nucleotide sequence ID" value="NZ_CP035913.1"/>
</dbReference>
<dbReference type="Proteomes" id="UP000290637">
    <property type="component" value="Chromosome"/>
</dbReference>
<protein>
    <recommendedName>
        <fullName evidence="3">DUF2185 domain-containing protein</fullName>
    </recommendedName>
</protein>
<proteinExistence type="predicted"/>
<accession>A0A4P6KTM8</accession>
<evidence type="ECO:0000313" key="1">
    <source>
        <dbReference type="EMBL" id="QBE61762.1"/>
    </source>
</evidence>
<reference evidence="1 2" key="1">
    <citation type="submission" date="2019-02" db="EMBL/GenBank/DDBJ databases">
        <title>Draft Genome Sequences of Six Type Strains of the Genus Massilia.</title>
        <authorList>
            <person name="Miess H."/>
            <person name="Frediansyhah A."/>
            <person name="Gross H."/>
        </authorList>
    </citation>
    <scope>NUCLEOTIDE SEQUENCE [LARGE SCALE GENOMIC DNA]</scope>
    <source>
        <strain evidence="1 2">DSM 17473</strain>
    </source>
</reference>
<sequence length="93" mass="10453">MKILSLLINGWAFTAAGIFRGERPSLLVVREDEDWQFLCGNVDNDDSLKPYHVSLGVLLVADLTLNEIADLLPGWEAERFEIGADWLKTHGQQ</sequence>
<keyword evidence="2" id="KW-1185">Reference proteome</keyword>
<dbReference type="EMBL" id="CP035913">
    <property type="protein sequence ID" value="QBE61762.1"/>
    <property type="molecule type" value="Genomic_DNA"/>
</dbReference>
<gene>
    <name evidence="1" type="ORF">EWM63_01075</name>
</gene>
<dbReference type="OrthoDB" id="9793188at2"/>
<dbReference type="AlphaFoldDB" id="A0A4P6KTM8"/>
<organism evidence="1 2">
    <name type="scientific">Pseudoduganella lutea</name>
    <dbReference type="NCBI Taxonomy" id="321985"/>
    <lineage>
        <taxon>Bacteria</taxon>
        <taxon>Pseudomonadati</taxon>
        <taxon>Pseudomonadota</taxon>
        <taxon>Betaproteobacteria</taxon>
        <taxon>Burkholderiales</taxon>
        <taxon>Oxalobacteraceae</taxon>
        <taxon>Telluria group</taxon>
        <taxon>Pseudoduganella</taxon>
    </lineage>
</organism>